<dbReference type="Proteomes" id="UP001055439">
    <property type="component" value="Chromosome 4"/>
</dbReference>
<keyword evidence="2" id="KW-1185">Reference proteome</keyword>
<dbReference type="AlphaFoldDB" id="A0A9E7FI69"/>
<name>A0A9E7FI69_9LILI</name>
<accession>A0A9E7FI69</accession>
<organism evidence="1 2">
    <name type="scientific">Musa troglodytarum</name>
    <name type="common">fe'i banana</name>
    <dbReference type="NCBI Taxonomy" id="320322"/>
    <lineage>
        <taxon>Eukaryota</taxon>
        <taxon>Viridiplantae</taxon>
        <taxon>Streptophyta</taxon>
        <taxon>Embryophyta</taxon>
        <taxon>Tracheophyta</taxon>
        <taxon>Spermatophyta</taxon>
        <taxon>Magnoliopsida</taxon>
        <taxon>Liliopsida</taxon>
        <taxon>Zingiberales</taxon>
        <taxon>Musaceae</taxon>
        <taxon>Musa</taxon>
    </lineage>
</organism>
<protein>
    <submittedName>
        <fullName evidence="1">Uncharacterized protein</fullName>
    </submittedName>
</protein>
<reference evidence="1" key="1">
    <citation type="submission" date="2022-05" db="EMBL/GenBank/DDBJ databases">
        <title>The Musa troglodytarum L. genome provides insights into the mechanism of non-climacteric behaviour and enrichment of carotenoids.</title>
        <authorList>
            <person name="Wang J."/>
        </authorList>
    </citation>
    <scope>NUCLEOTIDE SEQUENCE</scope>
    <source>
        <tissue evidence="1">Leaf</tissue>
    </source>
</reference>
<sequence length="60" mass="6563">MPVTVCLGGVLVELATSYQQMQPFGVAPWPLDSQINSGYRAASQLVQTGFQLDQPLKPWV</sequence>
<gene>
    <name evidence="1" type="ORF">MUK42_36597</name>
</gene>
<evidence type="ECO:0000313" key="2">
    <source>
        <dbReference type="Proteomes" id="UP001055439"/>
    </source>
</evidence>
<dbReference type="EMBL" id="CP097506">
    <property type="protein sequence ID" value="URD94602.1"/>
    <property type="molecule type" value="Genomic_DNA"/>
</dbReference>
<evidence type="ECO:0000313" key="1">
    <source>
        <dbReference type="EMBL" id="URD94602.1"/>
    </source>
</evidence>
<proteinExistence type="predicted"/>